<keyword evidence="1" id="KW-1133">Transmembrane helix</keyword>
<dbReference type="EMBL" id="VULR01000021">
    <property type="protein sequence ID" value="MSS44301.1"/>
    <property type="molecule type" value="Genomic_DNA"/>
</dbReference>
<dbReference type="PANTHER" id="PTHR32063">
    <property type="match status" value="1"/>
</dbReference>
<dbReference type="Pfam" id="PF00873">
    <property type="entry name" value="ACR_tran"/>
    <property type="match status" value="1"/>
</dbReference>
<dbReference type="GO" id="GO:0005886">
    <property type="term" value="C:plasma membrane"/>
    <property type="evidence" value="ECO:0007669"/>
    <property type="project" value="TreeGrafter"/>
</dbReference>
<protein>
    <submittedName>
        <fullName evidence="2">Efflux RND transporter permease subunit</fullName>
    </submittedName>
</protein>
<dbReference type="Proteomes" id="UP000462760">
    <property type="component" value="Unassembled WGS sequence"/>
</dbReference>
<proteinExistence type="predicted"/>
<gene>
    <name evidence="2" type="ORF">FYJ27_11380</name>
</gene>
<feature type="transmembrane region" description="Helical" evidence="1">
    <location>
        <begin position="20"/>
        <end position="43"/>
    </location>
</feature>
<evidence type="ECO:0000256" key="1">
    <source>
        <dbReference type="SAM" id="Phobius"/>
    </source>
</evidence>
<evidence type="ECO:0000313" key="2">
    <source>
        <dbReference type="EMBL" id="MSS44301.1"/>
    </source>
</evidence>
<sequence>MQLALRRGEGSEIQSPMAVAVIGGLFFSTLLTLVFIPVMYIVFDNLRKTKEDI</sequence>
<dbReference type="AlphaFoldDB" id="A0A844FK33"/>
<keyword evidence="1" id="KW-0472">Membrane</keyword>
<dbReference type="Gene3D" id="1.20.1640.10">
    <property type="entry name" value="Multidrug efflux transporter AcrB transmembrane domain"/>
    <property type="match status" value="1"/>
</dbReference>
<organism evidence="2 3">
    <name type="scientific">Anaerosalibacter bizertensis</name>
    <dbReference type="NCBI Taxonomy" id="932217"/>
    <lineage>
        <taxon>Bacteria</taxon>
        <taxon>Bacillati</taxon>
        <taxon>Bacillota</taxon>
        <taxon>Tissierellia</taxon>
        <taxon>Tissierellales</taxon>
        <taxon>Sporanaerobacteraceae</taxon>
        <taxon>Anaerosalibacter</taxon>
    </lineage>
</organism>
<evidence type="ECO:0000313" key="3">
    <source>
        <dbReference type="Proteomes" id="UP000462760"/>
    </source>
</evidence>
<reference evidence="2 3" key="1">
    <citation type="submission" date="2019-08" db="EMBL/GenBank/DDBJ databases">
        <title>In-depth cultivation of the pig gut microbiome towards novel bacterial diversity and tailored functional studies.</title>
        <authorList>
            <person name="Wylensek D."/>
            <person name="Hitch T.C.A."/>
            <person name="Clavel T."/>
        </authorList>
    </citation>
    <scope>NUCLEOTIDE SEQUENCE [LARGE SCALE GENOMIC DNA]</scope>
    <source>
        <strain evidence="2 3">Med78-601-WT-4W-RMD-3</strain>
    </source>
</reference>
<dbReference type="GO" id="GO:0042910">
    <property type="term" value="F:xenobiotic transmembrane transporter activity"/>
    <property type="evidence" value="ECO:0007669"/>
    <property type="project" value="TreeGrafter"/>
</dbReference>
<name>A0A844FK33_9FIRM</name>
<accession>A0A844FK33</accession>
<dbReference type="PANTHER" id="PTHR32063:SF24">
    <property type="entry name" value="CATION EFFLUX SYSTEM (ACRB_ACRD_ACRF FAMILY)"/>
    <property type="match status" value="1"/>
</dbReference>
<keyword evidence="1" id="KW-0812">Transmembrane</keyword>
<dbReference type="SUPFAM" id="SSF82866">
    <property type="entry name" value="Multidrug efflux transporter AcrB transmembrane domain"/>
    <property type="match status" value="1"/>
</dbReference>
<comment type="caution">
    <text evidence="2">The sequence shown here is derived from an EMBL/GenBank/DDBJ whole genome shotgun (WGS) entry which is preliminary data.</text>
</comment>
<dbReference type="InterPro" id="IPR001036">
    <property type="entry name" value="Acrflvin-R"/>
</dbReference>